<evidence type="ECO:0000313" key="2">
    <source>
        <dbReference type="EMBL" id="APD73885.1"/>
    </source>
</evidence>
<keyword evidence="1" id="KW-0732">Signal</keyword>
<organism evidence="2">
    <name type="scientific">Trypanosoma brucei</name>
    <dbReference type="NCBI Taxonomy" id="5691"/>
    <lineage>
        <taxon>Eukaryota</taxon>
        <taxon>Discoba</taxon>
        <taxon>Euglenozoa</taxon>
        <taxon>Kinetoplastea</taxon>
        <taxon>Metakinetoplastina</taxon>
        <taxon>Trypanosomatida</taxon>
        <taxon>Trypanosomatidae</taxon>
        <taxon>Trypanosoma</taxon>
    </lineage>
</organism>
<proteinExistence type="predicted"/>
<sequence>MTNLLYLMLLAAPRATMANADTADEMGQAIAGPCDEAQFTAAVADELEARIASAETAAQEMQRHMAAWQLFAQKKQKSTEAKAAQALAIYFLSEATKAGPIMRQQAKTIRNAASTLQQRTGATLALGAIQGSGKITLARATSSNNADLGVHYSSSAYGCTVSITAEKMQTAKCNLKPQTGEALHGKAPALHKARSIKLLKDELFAPKTTTLLIACKSPNNGVTPQNSGHCSQAATMAGSSGGLGIATANNPKTHDKPADQPIYKDAEGADTCAPYTAPTELTVPLKATVAEALCKTGKLKLDTISTPANVAPEQLKGNPEFQIIVSQLLTKPGENLDPNKDSDKTKLDKIITDIYSES</sequence>
<feature type="chain" id="PRO_5012746261" evidence="1">
    <location>
        <begin position="19"/>
        <end position="358"/>
    </location>
</feature>
<dbReference type="EMBL" id="KX699929">
    <property type="protein sequence ID" value="APD73885.1"/>
    <property type="molecule type" value="Genomic_DNA"/>
</dbReference>
<protein>
    <submittedName>
        <fullName evidence="2">Variant surface glycoprotein 1125.1752</fullName>
    </submittedName>
</protein>
<name>A0A1J0R7M3_9TRYP</name>
<accession>A0A1J0R7M3</accession>
<dbReference type="SUPFAM" id="SSF58087">
    <property type="entry name" value="Variant surface glycoprotein (N-terminal domain)"/>
    <property type="match status" value="1"/>
</dbReference>
<feature type="signal peptide" evidence="1">
    <location>
        <begin position="1"/>
        <end position="18"/>
    </location>
</feature>
<evidence type="ECO:0000256" key="1">
    <source>
        <dbReference type="SAM" id="SignalP"/>
    </source>
</evidence>
<dbReference type="VEuPathDB" id="TriTrypDB:Tb427_000188100"/>
<reference evidence="2" key="1">
    <citation type="submission" date="2016-08" db="EMBL/GenBank/DDBJ databases">
        <title>VSG repertoire of Trypanosoma brucei EATRO 1125.</title>
        <authorList>
            <person name="Cross G.A."/>
        </authorList>
    </citation>
    <scope>NUCLEOTIDE SEQUENCE</scope>
    <source>
        <strain evidence="2">EATRO 1125</strain>
    </source>
</reference>
<dbReference type="AlphaFoldDB" id="A0A1J0R7M3"/>